<dbReference type="InterPro" id="IPR013525">
    <property type="entry name" value="ABC2_TM"/>
</dbReference>
<dbReference type="InterPro" id="IPR047817">
    <property type="entry name" value="ABC2_TM_bact-type"/>
</dbReference>
<keyword evidence="8 9" id="KW-0472">Membrane</keyword>
<comment type="subcellular location">
    <subcellularLocation>
        <location evidence="1">Cell inner membrane</location>
        <topology evidence="1">Multi-pass membrane protein</topology>
    </subcellularLocation>
    <subcellularLocation>
        <location evidence="9">Cell membrane</location>
        <topology evidence="9">Multi-pass membrane protein</topology>
    </subcellularLocation>
</comment>
<dbReference type="PANTHER" id="PTHR30413">
    <property type="entry name" value="INNER MEMBRANE TRANSPORT PERMEASE"/>
    <property type="match status" value="1"/>
</dbReference>
<evidence type="ECO:0000256" key="2">
    <source>
        <dbReference type="ARBA" id="ARBA00007783"/>
    </source>
</evidence>
<evidence type="ECO:0000256" key="9">
    <source>
        <dbReference type="RuleBase" id="RU361157"/>
    </source>
</evidence>
<sequence>MIQNLKAFWAEFYKYKDLLKLLVVKNVKLKYRRSFLGYVWSILNPLLIMVVMTIVFSTMFSRNIVNFPVYLFCGQLLFNFMNSSTHQAIFSITSSSAMLKKAYVPKYIFTLARITSGMVDLVFSLGALVLVIIATRARVTWYALLFPWIIFQLYVFTVGLGLFLAQANVFFRDIQYIYNAVTTAWMYLTPIFYPLEMLPQNLQWIVTHLNPMYYYVGQFRDIIYYGRLPSAQLTLLGCGAAVIMLFIGAFSFRKTQDNFILYI</sequence>
<evidence type="ECO:0000313" key="11">
    <source>
        <dbReference type="EMBL" id="HIQ67076.1"/>
    </source>
</evidence>
<gene>
    <name evidence="11" type="ORF">IAB74_01015</name>
</gene>
<reference evidence="11" key="1">
    <citation type="submission" date="2020-10" db="EMBL/GenBank/DDBJ databases">
        <authorList>
            <person name="Gilroy R."/>
        </authorList>
    </citation>
    <scope>NUCLEOTIDE SEQUENCE</scope>
    <source>
        <strain evidence="11">13361</strain>
    </source>
</reference>
<feature type="transmembrane region" description="Helical" evidence="9">
    <location>
        <begin position="35"/>
        <end position="57"/>
    </location>
</feature>
<accession>A0A9D0Z0J6</accession>
<evidence type="ECO:0000256" key="7">
    <source>
        <dbReference type="ARBA" id="ARBA00022989"/>
    </source>
</evidence>
<feature type="domain" description="ABC transmembrane type-2" evidence="10">
    <location>
        <begin position="36"/>
        <end position="255"/>
    </location>
</feature>
<feature type="transmembrane region" description="Helical" evidence="9">
    <location>
        <begin position="141"/>
        <end position="164"/>
    </location>
</feature>
<evidence type="ECO:0000256" key="6">
    <source>
        <dbReference type="ARBA" id="ARBA00022692"/>
    </source>
</evidence>
<dbReference type="GO" id="GO:0005886">
    <property type="term" value="C:plasma membrane"/>
    <property type="evidence" value="ECO:0007669"/>
    <property type="project" value="UniProtKB-SubCell"/>
</dbReference>
<evidence type="ECO:0000256" key="1">
    <source>
        <dbReference type="ARBA" id="ARBA00004429"/>
    </source>
</evidence>
<dbReference type="GO" id="GO:0140359">
    <property type="term" value="F:ABC-type transporter activity"/>
    <property type="evidence" value="ECO:0007669"/>
    <property type="project" value="InterPro"/>
</dbReference>
<dbReference type="GO" id="GO:0015920">
    <property type="term" value="P:lipopolysaccharide transport"/>
    <property type="evidence" value="ECO:0007669"/>
    <property type="project" value="TreeGrafter"/>
</dbReference>
<evidence type="ECO:0000256" key="3">
    <source>
        <dbReference type="ARBA" id="ARBA00022448"/>
    </source>
</evidence>
<dbReference type="AlphaFoldDB" id="A0A9D0Z0J6"/>
<keyword evidence="7 9" id="KW-1133">Transmembrane helix</keyword>
<feature type="transmembrane region" description="Helical" evidence="9">
    <location>
        <begin position="233"/>
        <end position="252"/>
    </location>
</feature>
<dbReference type="PANTHER" id="PTHR30413:SF8">
    <property type="entry name" value="TRANSPORT PERMEASE PROTEIN"/>
    <property type="match status" value="1"/>
</dbReference>
<reference evidence="11" key="2">
    <citation type="journal article" date="2021" name="PeerJ">
        <title>Extensive microbial diversity within the chicken gut microbiome revealed by metagenomics and culture.</title>
        <authorList>
            <person name="Gilroy R."/>
            <person name="Ravi A."/>
            <person name="Getino M."/>
            <person name="Pursley I."/>
            <person name="Horton D.L."/>
            <person name="Alikhan N.F."/>
            <person name="Baker D."/>
            <person name="Gharbi K."/>
            <person name="Hall N."/>
            <person name="Watson M."/>
            <person name="Adriaenssens E.M."/>
            <person name="Foster-Nyarko E."/>
            <person name="Jarju S."/>
            <person name="Secka A."/>
            <person name="Antonio M."/>
            <person name="Oren A."/>
            <person name="Chaudhuri R.R."/>
            <person name="La Ragione R."/>
            <person name="Hildebrand F."/>
            <person name="Pallen M.J."/>
        </authorList>
    </citation>
    <scope>NUCLEOTIDE SEQUENCE</scope>
    <source>
        <strain evidence="11">13361</strain>
    </source>
</reference>
<feature type="transmembrane region" description="Helical" evidence="9">
    <location>
        <begin position="69"/>
        <end position="90"/>
    </location>
</feature>
<feature type="transmembrane region" description="Helical" evidence="9">
    <location>
        <begin position="111"/>
        <end position="135"/>
    </location>
</feature>
<dbReference type="Pfam" id="PF01061">
    <property type="entry name" value="ABC2_membrane"/>
    <property type="match status" value="1"/>
</dbReference>
<evidence type="ECO:0000259" key="10">
    <source>
        <dbReference type="PROSITE" id="PS51012"/>
    </source>
</evidence>
<protein>
    <recommendedName>
        <fullName evidence="9">Transport permease protein</fullName>
    </recommendedName>
</protein>
<proteinExistence type="inferred from homology"/>
<evidence type="ECO:0000256" key="5">
    <source>
        <dbReference type="ARBA" id="ARBA00022519"/>
    </source>
</evidence>
<evidence type="ECO:0000256" key="4">
    <source>
        <dbReference type="ARBA" id="ARBA00022475"/>
    </source>
</evidence>
<keyword evidence="4 9" id="KW-1003">Cell membrane</keyword>
<evidence type="ECO:0000256" key="8">
    <source>
        <dbReference type="ARBA" id="ARBA00023136"/>
    </source>
</evidence>
<keyword evidence="6 9" id="KW-0812">Transmembrane</keyword>
<comment type="similarity">
    <text evidence="2 9">Belongs to the ABC-2 integral membrane protein family.</text>
</comment>
<evidence type="ECO:0000313" key="12">
    <source>
        <dbReference type="Proteomes" id="UP000886796"/>
    </source>
</evidence>
<organism evidence="11 12">
    <name type="scientific">Candidatus Faecousia excrementigallinarum</name>
    <dbReference type="NCBI Taxonomy" id="2840806"/>
    <lineage>
        <taxon>Bacteria</taxon>
        <taxon>Bacillati</taxon>
        <taxon>Bacillota</taxon>
        <taxon>Clostridia</taxon>
        <taxon>Eubacteriales</taxon>
        <taxon>Oscillospiraceae</taxon>
        <taxon>Faecousia</taxon>
    </lineage>
</organism>
<dbReference type="EMBL" id="DVFK01000015">
    <property type="protein sequence ID" value="HIQ67076.1"/>
    <property type="molecule type" value="Genomic_DNA"/>
</dbReference>
<feature type="transmembrane region" description="Helical" evidence="9">
    <location>
        <begin position="176"/>
        <end position="195"/>
    </location>
</feature>
<dbReference type="PROSITE" id="PS51012">
    <property type="entry name" value="ABC_TM2"/>
    <property type="match status" value="1"/>
</dbReference>
<keyword evidence="5" id="KW-0997">Cell inner membrane</keyword>
<keyword evidence="3 9" id="KW-0813">Transport</keyword>
<comment type="caution">
    <text evidence="11">The sequence shown here is derived from an EMBL/GenBank/DDBJ whole genome shotgun (WGS) entry which is preliminary data.</text>
</comment>
<dbReference type="Proteomes" id="UP000886796">
    <property type="component" value="Unassembled WGS sequence"/>
</dbReference>
<name>A0A9D0Z0J6_9FIRM</name>